<dbReference type="SUPFAM" id="SSF55486">
    <property type="entry name" value="Metalloproteases ('zincins'), catalytic domain"/>
    <property type="match status" value="1"/>
</dbReference>
<sequence length="890" mass="100014">MTSLPTEQRDILPENVKPINYDISLYDLELGGAFSYQGTVKILAKITLNSKSITLNSHQLKIHSAEVFLDHANSQESVKSSDISYNTPQQRATLTFPNELPTSGKALIVIQFEGTMNNDMAGFYRSKYKPVVAPAASVPKDDEFHYMFSTQFESSDARRAFPCFDEPKLKATFDFEIELPKDQVALSNMPEKNTKEGKNGRKVISFERTPIMSTYLLAWAVGDFEYIESFTERKYNGKALPVRVYTTRGLKNQGQLALDHAPKIIDYFSKIFDIDYPLPKSDLLAVHEFSHGLTSPLAMENWGLVTYRTTAVLFDEKSSDVKYKNRVAYVVAHELAHQWFGNLVTMDWWSELWLNEGFATWVGWLATDYLHPDWNVWPQFVSEGMQTAFGLDSLRSSHPIEVPVKDALEVDQVFDHISYLKGSSVIRMLAGHLGQDTFLKGVSDYLKAHTYGNATTNDLWSALSRASGQDINALMDPWIRKIGFPVVTVTEEPGQILIKQSRYLSTGDVKAEDDTTTWWIPLGLVGKTGAHDTSSADFLSSKEDKIQNVEESFYKLNRDNTGFYRTNYPPSRLAKLGTQIDRLSNADKIGLIGDAGALATSGESSTAGLLSFVNGFTEETDFLVWSIILSSLSNVKSVFGEDDAITNGLKKFILKLIGPTVEKIGWENSPNDDFLTTQLRALLILTAGLNGHEQVIAEAKRRFNLYISGEDRLAIHPSLRTAIFGITIREGGEKEFTALKKEWYETQSIDGKEIILRALGRLQSAEPLTQYLELLFKDVAVQDMHTGAAALAANSKTRAELWSYIKQNFSPIKEKLAANMVIFDRFLKLSLQKFTDRETEKDIAKFFEGKDNRGYDRTLGVLHDTILGRAAYKERDGAVILEWLKSHGFA</sequence>
<dbReference type="FunFam" id="2.60.40.1910:FF:000004">
    <property type="entry name" value="Aminopeptidase"/>
    <property type="match status" value="1"/>
</dbReference>
<dbReference type="STRING" id="5539.A0A3E2HJK3"/>
<comment type="cofactor">
    <cofactor evidence="9 11">
        <name>Zn(2+)</name>
        <dbReference type="ChEBI" id="CHEBI:29105"/>
    </cofactor>
    <text evidence="9 11">Binds 1 zinc ion per subunit.</text>
</comment>
<dbReference type="Gene3D" id="1.25.50.20">
    <property type="match status" value="1"/>
</dbReference>
<dbReference type="OrthoDB" id="10031169at2759"/>
<evidence type="ECO:0000256" key="5">
    <source>
        <dbReference type="ARBA" id="ARBA00022801"/>
    </source>
</evidence>
<dbReference type="FunFam" id="1.25.50.20:FF:000002">
    <property type="entry name" value="Aminopeptidase"/>
    <property type="match status" value="1"/>
</dbReference>
<dbReference type="PANTHER" id="PTHR11533">
    <property type="entry name" value="PROTEASE M1 ZINC METALLOPROTEASE"/>
    <property type="match status" value="1"/>
</dbReference>
<dbReference type="Pfam" id="PF17900">
    <property type="entry name" value="Peptidase_M1_N"/>
    <property type="match status" value="1"/>
</dbReference>
<feature type="active site" description="Proton acceptor" evidence="8">
    <location>
        <position position="334"/>
    </location>
</feature>
<dbReference type="InterPro" id="IPR024571">
    <property type="entry name" value="ERAP1-like_C_dom"/>
</dbReference>
<evidence type="ECO:0000256" key="7">
    <source>
        <dbReference type="ARBA" id="ARBA00023049"/>
    </source>
</evidence>
<dbReference type="Gene3D" id="1.10.390.10">
    <property type="entry name" value="Neutral Protease Domain 2"/>
    <property type="match status" value="1"/>
</dbReference>
<evidence type="ECO:0000313" key="16">
    <source>
        <dbReference type="Proteomes" id="UP000258309"/>
    </source>
</evidence>
<evidence type="ECO:0000256" key="8">
    <source>
        <dbReference type="PIRSR" id="PIRSR634016-1"/>
    </source>
</evidence>
<dbReference type="InterPro" id="IPR045357">
    <property type="entry name" value="Aminopeptidase_N-like_N"/>
</dbReference>
<evidence type="ECO:0000259" key="13">
    <source>
        <dbReference type="Pfam" id="PF11838"/>
    </source>
</evidence>
<evidence type="ECO:0000256" key="10">
    <source>
        <dbReference type="PIRSR" id="PIRSR634016-4"/>
    </source>
</evidence>
<accession>A0A3E2HJK3</accession>
<dbReference type="GO" id="GO:0070006">
    <property type="term" value="F:metalloaminopeptidase activity"/>
    <property type="evidence" value="ECO:0007669"/>
    <property type="project" value="TreeGrafter"/>
</dbReference>
<feature type="site" description="Transition state stabilizer" evidence="10">
    <location>
        <position position="419"/>
    </location>
</feature>
<feature type="non-terminal residue" evidence="15">
    <location>
        <position position="1"/>
    </location>
</feature>
<dbReference type="PRINTS" id="PR00756">
    <property type="entry name" value="ALADIPTASE"/>
</dbReference>
<comment type="caution">
    <text evidence="15">The sequence shown here is derived from an EMBL/GenBank/DDBJ whole genome shotgun (WGS) entry which is preliminary data.</text>
</comment>
<name>A0A3E2HJK3_SCYLI</name>
<dbReference type="Pfam" id="PF11838">
    <property type="entry name" value="ERAP1_C"/>
    <property type="match status" value="1"/>
</dbReference>
<evidence type="ECO:0000259" key="12">
    <source>
        <dbReference type="Pfam" id="PF01433"/>
    </source>
</evidence>
<dbReference type="GO" id="GO:0043171">
    <property type="term" value="P:peptide catabolic process"/>
    <property type="evidence" value="ECO:0007669"/>
    <property type="project" value="TreeGrafter"/>
</dbReference>
<organism evidence="15 16">
    <name type="scientific">Scytalidium lignicola</name>
    <name type="common">Hyphomycete</name>
    <dbReference type="NCBI Taxonomy" id="5539"/>
    <lineage>
        <taxon>Eukaryota</taxon>
        <taxon>Fungi</taxon>
        <taxon>Dikarya</taxon>
        <taxon>Ascomycota</taxon>
        <taxon>Pezizomycotina</taxon>
        <taxon>Leotiomycetes</taxon>
        <taxon>Leotiomycetes incertae sedis</taxon>
        <taxon>Scytalidium</taxon>
    </lineage>
</organism>
<dbReference type="FunFam" id="2.60.40.1730:FF:000002">
    <property type="entry name" value="Aminopeptidase"/>
    <property type="match status" value="1"/>
</dbReference>
<protein>
    <recommendedName>
        <fullName evidence="11">Aminopeptidase</fullName>
        <ecNumber evidence="11">3.4.11.-</ecNumber>
    </recommendedName>
</protein>
<feature type="domain" description="Aminopeptidase N-like N-terminal" evidence="14">
    <location>
        <begin position="18"/>
        <end position="216"/>
    </location>
</feature>
<evidence type="ECO:0000256" key="9">
    <source>
        <dbReference type="PIRSR" id="PIRSR634016-3"/>
    </source>
</evidence>
<dbReference type="InterPro" id="IPR001930">
    <property type="entry name" value="Peptidase_M1"/>
</dbReference>
<keyword evidence="4 9" id="KW-0479">Metal-binding</keyword>
<evidence type="ECO:0000313" key="15">
    <source>
        <dbReference type="EMBL" id="RFU33586.1"/>
    </source>
</evidence>
<dbReference type="GO" id="GO:0016020">
    <property type="term" value="C:membrane"/>
    <property type="evidence" value="ECO:0007669"/>
    <property type="project" value="TreeGrafter"/>
</dbReference>
<dbReference type="GO" id="GO:0008270">
    <property type="term" value="F:zinc ion binding"/>
    <property type="evidence" value="ECO:0007669"/>
    <property type="project" value="UniProtKB-UniRule"/>
</dbReference>
<dbReference type="EC" id="3.4.11.-" evidence="11"/>
<dbReference type="CDD" id="cd09601">
    <property type="entry name" value="M1_APN-Q_like"/>
    <property type="match status" value="1"/>
</dbReference>
<evidence type="ECO:0000259" key="14">
    <source>
        <dbReference type="Pfam" id="PF17900"/>
    </source>
</evidence>
<feature type="non-terminal residue" evidence="15">
    <location>
        <position position="890"/>
    </location>
</feature>
<dbReference type="Proteomes" id="UP000258309">
    <property type="component" value="Unassembled WGS sequence"/>
</dbReference>
<dbReference type="OMA" id="WNVWSQF"/>
<comment type="similarity">
    <text evidence="1 11">Belongs to the peptidase M1 family.</text>
</comment>
<evidence type="ECO:0000256" key="6">
    <source>
        <dbReference type="ARBA" id="ARBA00022833"/>
    </source>
</evidence>
<dbReference type="AlphaFoldDB" id="A0A3E2HJK3"/>
<dbReference type="EMBL" id="NCSJ02000033">
    <property type="protein sequence ID" value="RFU33586.1"/>
    <property type="molecule type" value="Genomic_DNA"/>
</dbReference>
<keyword evidence="2 11" id="KW-0031">Aminopeptidase</keyword>
<evidence type="ECO:0000256" key="4">
    <source>
        <dbReference type="ARBA" id="ARBA00022723"/>
    </source>
</evidence>
<gene>
    <name evidence="15" type="ORF">B7463_g2747</name>
</gene>
<keyword evidence="5 11" id="KW-0378">Hydrolase</keyword>
<evidence type="ECO:0000256" key="11">
    <source>
        <dbReference type="RuleBase" id="RU364040"/>
    </source>
</evidence>
<dbReference type="GO" id="GO:0042277">
    <property type="term" value="F:peptide binding"/>
    <property type="evidence" value="ECO:0007669"/>
    <property type="project" value="TreeGrafter"/>
</dbReference>
<dbReference type="Pfam" id="PF01433">
    <property type="entry name" value="Peptidase_M1"/>
    <property type="match status" value="1"/>
</dbReference>
<dbReference type="GO" id="GO:0006508">
    <property type="term" value="P:proteolysis"/>
    <property type="evidence" value="ECO:0007669"/>
    <property type="project" value="UniProtKB-KW"/>
</dbReference>
<keyword evidence="3 11" id="KW-0645">Protease</keyword>
<feature type="binding site" evidence="9">
    <location>
        <position position="356"/>
    </location>
    <ligand>
        <name>Zn(2+)</name>
        <dbReference type="ChEBI" id="CHEBI:29105"/>
        <note>catalytic</note>
    </ligand>
</feature>
<feature type="domain" description="ERAP1-like C-terminal" evidence="13">
    <location>
        <begin position="553"/>
        <end position="866"/>
    </location>
</feature>
<evidence type="ECO:0000256" key="2">
    <source>
        <dbReference type="ARBA" id="ARBA00022438"/>
    </source>
</evidence>
<dbReference type="InterPro" id="IPR042097">
    <property type="entry name" value="Aminopeptidase_N-like_N_sf"/>
</dbReference>
<keyword evidence="7 11" id="KW-0482">Metalloprotease</keyword>
<dbReference type="Gene3D" id="2.60.40.1730">
    <property type="entry name" value="tricorn interacting facor f3 domain"/>
    <property type="match status" value="1"/>
</dbReference>
<feature type="binding site" evidence="9">
    <location>
        <position position="333"/>
    </location>
    <ligand>
        <name>Zn(2+)</name>
        <dbReference type="ChEBI" id="CHEBI:29105"/>
        <note>catalytic</note>
    </ligand>
</feature>
<dbReference type="Gene3D" id="2.60.40.1910">
    <property type="match status" value="1"/>
</dbReference>
<feature type="binding site" evidence="9">
    <location>
        <position position="337"/>
    </location>
    <ligand>
        <name>Zn(2+)</name>
        <dbReference type="ChEBI" id="CHEBI:29105"/>
        <note>catalytic</note>
    </ligand>
</feature>
<dbReference type="InterPro" id="IPR050344">
    <property type="entry name" value="Peptidase_M1_aminopeptidases"/>
</dbReference>
<keyword evidence="6 9" id="KW-0862">Zinc</keyword>
<evidence type="ECO:0000256" key="3">
    <source>
        <dbReference type="ARBA" id="ARBA00022670"/>
    </source>
</evidence>
<dbReference type="GO" id="GO:0005737">
    <property type="term" value="C:cytoplasm"/>
    <property type="evidence" value="ECO:0007669"/>
    <property type="project" value="TreeGrafter"/>
</dbReference>
<dbReference type="PANTHER" id="PTHR11533:SF171">
    <property type="entry name" value="AMINOPEPTIDASE"/>
    <property type="match status" value="1"/>
</dbReference>
<keyword evidence="16" id="KW-1185">Reference proteome</keyword>
<dbReference type="FunFam" id="1.10.390.10:FF:000001">
    <property type="entry name" value="Aminopeptidase"/>
    <property type="match status" value="1"/>
</dbReference>
<reference evidence="15 16" key="1">
    <citation type="submission" date="2018-05" db="EMBL/GenBank/DDBJ databases">
        <title>Draft genome sequence of Scytalidium lignicola DSM 105466, a ubiquitous saprotrophic fungus.</title>
        <authorList>
            <person name="Buettner E."/>
            <person name="Gebauer A.M."/>
            <person name="Hofrichter M."/>
            <person name="Liers C."/>
            <person name="Kellner H."/>
        </authorList>
    </citation>
    <scope>NUCLEOTIDE SEQUENCE [LARGE SCALE GENOMIC DNA]</scope>
    <source>
        <strain evidence="15 16">DSM 105466</strain>
    </source>
</reference>
<dbReference type="InterPro" id="IPR014782">
    <property type="entry name" value="Peptidase_M1_dom"/>
</dbReference>
<evidence type="ECO:0000256" key="1">
    <source>
        <dbReference type="ARBA" id="ARBA00010136"/>
    </source>
</evidence>
<dbReference type="InterPro" id="IPR027268">
    <property type="entry name" value="Peptidase_M4/M1_CTD_sf"/>
</dbReference>
<dbReference type="SUPFAM" id="SSF63737">
    <property type="entry name" value="Leukotriene A4 hydrolase N-terminal domain"/>
    <property type="match status" value="1"/>
</dbReference>
<feature type="domain" description="Peptidase M1 membrane alanine aminopeptidase" evidence="12">
    <location>
        <begin position="257"/>
        <end position="478"/>
    </location>
</feature>
<proteinExistence type="inferred from homology"/>
<dbReference type="InterPro" id="IPR034016">
    <property type="entry name" value="M1_APN-typ"/>
</dbReference>